<protein>
    <submittedName>
        <fullName evidence="2">Transmembrane protein, putative</fullName>
    </submittedName>
</protein>
<accession>W7WYV5</accession>
<name>W7WYV5_TETTS</name>
<gene>
    <name evidence="2" type="ORF">TTHERM_000248238</name>
</gene>
<dbReference type="InParanoid" id="W7WYV5"/>
<organism evidence="2 3">
    <name type="scientific">Tetrahymena thermophila (strain SB210)</name>
    <dbReference type="NCBI Taxonomy" id="312017"/>
    <lineage>
        <taxon>Eukaryota</taxon>
        <taxon>Sar</taxon>
        <taxon>Alveolata</taxon>
        <taxon>Ciliophora</taxon>
        <taxon>Intramacronucleata</taxon>
        <taxon>Oligohymenophorea</taxon>
        <taxon>Hymenostomatida</taxon>
        <taxon>Tetrahymenina</taxon>
        <taxon>Tetrahymenidae</taxon>
        <taxon>Tetrahymena</taxon>
    </lineage>
</organism>
<dbReference type="GeneID" id="24438014"/>
<keyword evidence="1 2" id="KW-0812">Transmembrane</keyword>
<keyword evidence="1" id="KW-1133">Transmembrane helix</keyword>
<sequence length="106" mass="13042">MTKFSILNYLEISVLWEFVIITWALFIIIVKDTKKLQKILENLQFILNMSWVYIHTKIIIQTFKVNQTLTQLNQELYFKINLIKMKIKWFQMNFQKRLNFIILIIR</sequence>
<dbReference type="KEGG" id="tet:TTHERM_000248238"/>
<keyword evidence="1" id="KW-0472">Membrane</keyword>
<dbReference type="AlphaFoldDB" id="W7WYV5"/>
<dbReference type="Proteomes" id="UP000009168">
    <property type="component" value="Unassembled WGS sequence"/>
</dbReference>
<dbReference type="RefSeq" id="XP_012655401.1">
    <property type="nucleotide sequence ID" value="XM_012799947.1"/>
</dbReference>
<proteinExistence type="predicted"/>
<evidence type="ECO:0000313" key="2">
    <source>
        <dbReference type="EMBL" id="EWS72090.1"/>
    </source>
</evidence>
<dbReference type="EMBL" id="GG662474">
    <property type="protein sequence ID" value="EWS72090.1"/>
    <property type="molecule type" value="Genomic_DNA"/>
</dbReference>
<evidence type="ECO:0000313" key="3">
    <source>
        <dbReference type="Proteomes" id="UP000009168"/>
    </source>
</evidence>
<evidence type="ECO:0000256" key="1">
    <source>
        <dbReference type="SAM" id="Phobius"/>
    </source>
</evidence>
<keyword evidence="3" id="KW-1185">Reference proteome</keyword>
<reference evidence="3" key="1">
    <citation type="journal article" date="2006" name="PLoS Biol.">
        <title>Macronuclear genome sequence of the ciliate Tetrahymena thermophila, a model eukaryote.</title>
        <authorList>
            <person name="Eisen J.A."/>
            <person name="Coyne R.S."/>
            <person name="Wu M."/>
            <person name="Wu D."/>
            <person name="Thiagarajan M."/>
            <person name="Wortman J.R."/>
            <person name="Badger J.H."/>
            <person name="Ren Q."/>
            <person name="Amedeo P."/>
            <person name="Jones K.M."/>
            <person name="Tallon L.J."/>
            <person name="Delcher A.L."/>
            <person name="Salzberg S.L."/>
            <person name="Silva J.C."/>
            <person name="Haas B.J."/>
            <person name="Majoros W.H."/>
            <person name="Farzad M."/>
            <person name="Carlton J.M."/>
            <person name="Smith R.K. Jr."/>
            <person name="Garg J."/>
            <person name="Pearlman R.E."/>
            <person name="Karrer K.M."/>
            <person name="Sun L."/>
            <person name="Manning G."/>
            <person name="Elde N.C."/>
            <person name="Turkewitz A.P."/>
            <person name="Asai D.J."/>
            <person name="Wilkes D.E."/>
            <person name="Wang Y."/>
            <person name="Cai H."/>
            <person name="Collins K."/>
            <person name="Stewart B.A."/>
            <person name="Lee S.R."/>
            <person name="Wilamowska K."/>
            <person name="Weinberg Z."/>
            <person name="Ruzzo W.L."/>
            <person name="Wloga D."/>
            <person name="Gaertig J."/>
            <person name="Frankel J."/>
            <person name="Tsao C.-C."/>
            <person name="Gorovsky M.A."/>
            <person name="Keeling P.J."/>
            <person name="Waller R.F."/>
            <person name="Patron N.J."/>
            <person name="Cherry J.M."/>
            <person name="Stover N.A."/>
            <person name="Krieger C.J."/>
            <person name="del Toro C."/>
            <person name="Ryder H.F."/>
            <person name="Williamson S.C."/>
            <person name="Barbeau R.A."/>
            <person name="Hamilton E.P."/>
            <person name="Orias E."/>
        </authorList>
    </citation>
    <scope>NUCLEOTIDE SEQUENCE [LARGE SCALE GENOMIC DNA]</scope>
    <source>
        <strain evidence="3">SB210</strain>
    </source>
</reference>
<feature type="transmembrane region" description="Helical" evidence="1">
    <location>
        <begin position="6"/>
        <end position="30"/>
    </location>
</feature>